<dbReference type="InterPro" id="IPR017972">
    <property type="entry name" value="Cyt_P450_CS"/>
</dbReference>
<name>A0ABR1XEA8_9PEZI</name>
<dbReference type="PROSITE" id="PS00086">
    <property type="entry name" value="CYTOCHROME_P450"/>
    <property type="match status" value="1"/>
</dbReference>
<dbReference type="RefSeq" id="XP_066675711.1">
    <property type="nucleotide sequence ID" value="XM_066805938.1"/>
</dbReference>
<keyword evidence="5 6" id="KW-0408">Iron</keyword>
<dbReference type="PANTHER" id="PTHR24305:SF210">
    <property type="entry name" value="CYTOCHROME P450 MONOOXYGENASE ASQL-RELATED"/>
    <property type="match status" value="1"/>
</dbReference>
<dbReference type="Proteomes" id="UP001433268">
    <property type="component" value="Unassembled WGS sequence"/>
</dbReference>
<keyword evidence="8" id="KW-1185">Reference proteome</keyword>
<evidence type="ECO:0000256" key="5">
    <source>
        <dbReference type="ARBA" id="ARBA00023004"/>
    </source>
</evidence>
<gene>
    <name evidence="7" type="ORF">PG997_001623</name>
</gene>
<evidence type="ECO:0000313" key="7">
    <source>
        <dbReference type="EMBL" id="KAK8094938.1"/>
    </source>
</evidence>
<comment type="similarity">
    <text evidence="2 6">Belongs to the cytochrome P450 family.</text>
</comment>
<evidence type="ECO:0000256" key="1">
    <source>
        <dbReference type="ARBA" id="ARBA00001971"/>
    </source>
</evidence>
<dbReference type="Pfam" id="PF00067">
    <property type="entry name" value="p450"/>
    <property type="match status" value="1"/>
</dbReference>
<accession>A0ABR1XEA8</accession>
<dbReference type="PRINTS" id="PR00463">
    <property type="entry name" value="EP450I"/>
</dbReference>
<evidence type="ECO:0000256" key="3">
    <source>
        <dbReference type="ARBA" id="ARBA00022617"/>
    </source>
</evidence>
<comment type="cofactor">
    <cofactor evidence="1">
        <name>heme</name>
        <dbReference type="ChEBI" id="CHEBI:30413"/>
    </cofactor>
</comment>
<dbReference type="PANTHER" id="PTHR24305">
    <property type="entry name" value="CYTOCHROME P450"/>
    <property type="match status" value="1"/>
</dbReference>
<evidence type="ECO:0000256" key="4">
    <source>
        <dbReference type="ARBA" id="ARBA00022723"/>
    </source>
</evidence>
<sequence length="580" mass="65695">MAFPEGFRDRVASSISIRKLLPFVAASTIAYCLARAICNLKFHPLSHYPGPKLAALTNIWWAYIRYVLLHLHTAPVMAVAARLTHPNFDQGDGKVSMDSRGCSETIWYAIWRPNLGSPSHLGDVIRIAPNELIFLTPKAAKGELPFGWLQKRHLNSINGTDIYLSQDKSLELFVQVGYDALDTGDGGISGETDPVRHRAIAKRLAPAFSMRNLKAKEATILKHIDRFIDVMKEVGAEGKGVELQRWSDWLALDLSADMTYSRDMGQVRDMKDSILLSATLKLNIFITMSEITRKFRLLSPLMYLTIPPSVWLLMPKLIRMNTEDVKTRIKRRGQTDHLDYFEQLIPTDQPVPQDRKHIYHLENVAGQLLLASWQPLADQFYSLVFFLLGAPDAYAALVEEVRTAFATSDAINTESTATLKYHQACQRESLRLHQATVDGLPRVSPGAIVDGEYIPKGVICQISYFAAARSPRYFTDPLSFRPQRWLPPDHPRFDPTFKDDNLAASKPFSQGPRGCPGGPIAMALVRLFIAKVLWHFDLEAAPGFGDLSFEKCFKWLTFWERPPFWVRFNQRRARPTKIRS</sequence>
<proteinExistence type="inferred from homology"/>
<evidence type="ECO:0000313" key="8">
    <source>
        <dbReference type="Proteomes" id="UP001433268"/>
    </source>
</evidence>
<reference evidence="7 8" key="1">
    <citation type="submission" date="2023-01" db="EMBL/GenBank/DDBJ databases">
        <title>Analysis of 21 Apiospora genomes using comparative genomics revels a genus with tremendous synthesis potential of carbohydrate active enzymes and secondary metabolites.</title>
        <authorList>
            <person name="Sorensen T."/>
        </authorList>
    </citation>
    <scope>NUCLEOTIDE SEQUENCE [LARGE SCALE GENOMIC DNA]</scope>
    <source>
        <strain evidence="7 8">CBS 114990</strain>
    </source>
</reference>
<evidence type="ECO:0000256" key="6">
    <source>
        <dbReference type="RuleBase" id="RU000461"/>
    </source>
</evidence>
<dbReference type="Gene3D" id="1.10.630.10">
    <property type="entry name" value="Cytochrome P450"/>
    <property type="match status" value="1"/>
</dbReference>
<organism evidence="7 8">
    <name type="scientific">Apiospora hydei</name>
    <dbReference type="NCBI Taxonomy" id="1337664"/>
    <lineage>
        <taxon>Eukaryota</taxon>
        <taxon>Fungi</taxon>
        <taxon>Dikarya</taxon>
        <taxon>Ascomycota</taxon>
        <taxon>Pezizomycotina</taxon>
        <taxon>Sordariomycetes</taxon>
        <taxon>Xylariomycetidae</taxon>
        <taxon>Amphisphaeriales</taxon>
        <taxon>Apiosporaceae</taxon>
        <taxon>Apiospora</taxon>
    </lineage>
</organism>
<keyword evidence="3 6" id="KW-0349">Heme</keyword>
<dbReference type="InterPro" id="IPR036396">
    <property type="entry name" value="Cyt_P450_sf"/>
</dbReference>
<dbReference type="SUPFAM" id="SSF48264">
    <property type="entry name" value="Cytochrome P450"/>
    <property type="match status" value="1"/>
</dbReference>
<dbReference type="InterPro" id="IPR002401">
    <property type="entry name" value="Cyt_P450_E_grp-I"/>
</dbReference>
<keyword evidence="4 6" id="KW-0479">Metal-binding</keyword>
<keyword evidence="6" id="KW-0503">Monooxygenase</keyword>
<protein>
    <recommendedName>
        <fullName evidence="9">Cytochrome P450</fullName>
    </recommendedName>
</protein>
<dbReference type="GeneID" id="92038998"/>
<evidence type="ECO:0008006" key="9">
    <source>
        <dbReference type="Google" id="ProtNLM"/>
    </source>
</evidence>
<dbReference type="EMBL" id="JAQQWN010000002">
    <property type="protein sequence ID" value="KAK8094938.1"/>
    <property type="molecule type" value="Genomic_DNA"/>
</dbReference>
<evidence type="ECO:0000256" key="2">
    <source>
        <dbReference type="ARBA" id="ARBA00010617"/>
    </source>
</evidence>
<comment type="caution">
    <text evidence="7">The sequence shown here is derived from an EMBL/GenBank/DDBJ whole genome shotgun (WGS) entry which is preliminary data.</text>
</comment>
<dbReference type="InterPro" id="IPR050121">
    <property type="entry name" value="Cytochrome_P450_monoxygenase"/>
</dbReference>
<dbReference type="InterPro" id="IPR001128">
    <property type="entry name" value="Cyt_P450"/>
</dbReference>
<keyword evidence="6" id="KW-0560">Oxidoreductase</keyword>